<proteinExistence type="inferred from homology"/>
<keyword evidence="7 9" id="KW-0807">Transducer</keyword>
<dbReference type="PROSITE" id="PS50885">
    <property type="entry name" value="HAMP"/>
    <property type="match status" value="1"/>
</dbReference>
<dbReference type="PANTHER" id="PTHR32089">
    <property type="entry name" value="METHYL-ACCEPTING CHEMOTAXIS PROTEIN MCPB"/>
    <property type="match status" value="1"/>
</dbReference>
<dbReference type="STRING" id="643648.Slip_1250"/>
<dbReference type="Pfam" id="PF02743">
    <property type="entry name" value="dCache_1"/>
    <property type="match status" value="1"/>
</dbReference>
<protein>
    <submittedName>
        <fullName evidence="14">Methyl-accepting chemotaxis sensory transducer with Cache sensor</fullName>
    </submittedName>
</protein>
<keyword evidence="3" id="KW-0145">Chemotaxis</keyword>
<evidence type="ECO:0000256" key="6">
    <source>
        <dbReference type="ARBA" id="ARBA00023136"/>
    </source>
</evidence>
<feature type="domain" description="HAMP" evidence="13">
    <location>
        <begin position="291"/>
        <end position="343"/>
    </location>
</feature>
<dbReference type="InterPro" id="IPR033479">
    <property type="entry name" value="dCache_1"/>
</dbReference>
<evidence type="ECO:0000259" key="12">
    <source>
        <dbReference type="PROSITE" id="PS50111"/>
    </source>
</evidence>
<evidence type="ECO:0000256" key="8">
    <source>
        <dbReference type="ARBA" id="ARBA00029447"/>
    </source>
</evidence>
<reference evidence="14 15" key="2">
    <citation type="journal article" date="2010" name="Stand. Genomic Sci.">
        <title>Complete genome sequence of Syntrophothermus lipocalidus type strain (TGB-C1).</title>
        <authorList>
            <person name="Djao O.D."/>
            <person name="Zhang X."/>
            <person name="Lucas S."/>
            <person name="Lapidus A."/>
            <person name="Del Rio T.G."/>
            <person name="Nolan M."/>
            <person name="Tice H."/>
            <person name="Cheng J.F."/>
            <person name="Han C."/>
            <person name="Tapia R."/>
            <person name="Goodwin L."/>
            <person name="Pitluck S."/>
            <person name="Liolios K."/>
            <person name="Ivanova N."/>
            <person name="Mavromatis K."/>
            <person name="Mikhailova N."/>
            <person name="Ovchinnikova G."/>
            <person name="Pati A."/>
            <person name="Brambilla E."/>
            <person name="Chen A."/>
            <person name="Palaniappan K."/>
            <person name="Land M."/>
            <person name="Hauser L."/>
            <person name="Chang Y.J."/>
            <person name="Jeffries C.D."/>
            <person name="Rohde M."/>
            <person name="Sikorski J."/>
            <person name="Spring S."/>
            <person name="Goker M."/>
            <person name="Detter J.C."/>
            <person name="Woyke T."/>
            <person name="Bristow J."/>
            <person name="Eisen J.A."/>
            <person name="Markowitz V."/>
            <person name="Hugenholtz P."/>
            <person name="Kyrpides N.C."/>
            <person name="Klenk H.P."/>
        </authorList>
    </citation>
    <scope>NUCLEOTIDE SEQUENCE [LARGE SCALE GENOMIC DNA]</scope>
    <source>
        <strain evidence="15">DSM 12680 / TGB-C1</strain>
    </source>
</reference>
<name>D7CMT8_SYNLT</name>
<dbReference type="CDD" id="cd06225">
    <property type="entry name" value="HAMP"/>
    <property type="match status" value="1"/>
</dbReference>
<dbReference type="EMBL" id="CP002048">
    <property type="protein sequence ID" value="ADI02023.1"/>
    <property type="molecule type" value="Genomic_DNA"/>
</dbReference>
<evidence type="ECO:0000256" key="3">
    <source>
        <dbReference type="ARBA" id="ARBA00022500"/>
    </source>
</evidence>
<dbReference type="Pfam" id="PF00015">
    <property type="entry name" value="MCPsignal"/>
    <property type="match status" value="1"/>
</dbReference>
<dbReference type="InterPro" id="IPR003660">
    <property type="entry name" value="HAMP_dom"/>
</dbReference>
<evidence type="ECO:0000256" key="9">
    <source>
        <dbReference type="PROSITE-ProRule" id="PRU00284"/>
    </source>
</evidence>
<evidence type="ECO:0000256" key="4">
    <source>
        <dbReference type="ARBA" id="ARBA00022692"/>
    </source>
</evidence>
<dbReference type="PROSITE" id="PS50111">
    <property type="entry name" value="CHEMOTAXIS_TRANSDUC_2"/>
    <property type="match status" value="1"/>
</dbReference>
<comment type="subcellular location">
    <subcellularLocation>
        <location evidence="1">Cell membrane</location>
        <topology evidence="1">Multi-pass membrane protein</topology>
    </subcellularLocation>
</comment>
<dbReference type="GO" id="GO:0004888">
    <property type="term" value="F:transmembrane signaling receptor activity"/>
    <property type="evidence" value="ECO:0007669"/>
    <property type="project" value="InterPro"/>
</dbReference>
<dbReference type="SMART" id="SM00283">
    <property type="entry name" value="MA"/>
    <property type="match status" value="1"/>
</dbReference>
<feature type="transmembrane region" description="Helical" evidence="11">
    <location>
        <begin position="272"/>
        <end position="294"/>
    </location>
</feature>
<feature type="domain" description="Methyl-accepting transducer" evidence="12">
    <location>
        <begin position="362"/>
        <end position="619"/>
    </location>
</feature>
<keyword evidence="4 11" id="KW-0812">Transmembrane</keyword>
<dbReference type="PRINTS" id="PR00260">
    <property type="entry name" value="CHEMTRNSDUCR"/>
</dbReference>
<dbReference type="SUPFAM" id="SSF103190">
    <property type="entry name" value="Sensory domain-like"/>
    <property type="match status" value="1"/>
</dbReference>
<evidence type="ECO:0000256" key="11">
    <source>
        <dbReference type="SAM" id="Phobius"/>
    </source>
</evidence>
<keyword evidence="2" id="KW-1003">Cell membrane</keyword>
<dbReference type="HOGENOM" id="CLU_000445_107_19_9"/>
<dbReference type="Pfam" id="PF00672">
    <property type="entry name" value="HAMP"/>
    <property type="match status" value="1"/>
</dbReference>
<evidence type="ECO:0000256" key="7">
    <source>
        <dbReference type="ARBA" id="ARBA00023224"/>
    </source>
</evidence>
<dbReference type="KEGG" id="slp:Slip_1250"/>
<dbReference type="AlphaFoldDB" id="D7CMT8"/>
<dbReference type="GO" id="GO:0006935">
    <property type="term" value="P:chemotaxis"/>
    <property type="evidence" value="ECO:0007669"/>
    <property type="project" value="UniProtKB-KW"/>
</dbReference>
<evidence type="ECO:0000313" key="14">
    <source>
        <dbReference type="EMBL" id="ADI02023.1"/>
    </source>
</evidence>
<dbReference type="Gene3D" id="3.30.450.20">
    <property type="entry name" value="PAS domain"/>
    <property type="match status" value="2"/>
</dbReference>
<evidence type="ECO:0000256" key="10">
    <source>
        <dbReference type="SAM" id="Coils"/>
    </source>
</evidence>
<dbReference type="GO" id="GO:0007165">
    <property type="term" value="P:signal transduction"/>
    <property type="evidence" value="ECO:0007669"/>
    <property type="project" value="UniProtKB-KW"/>
</dbReference>
<dbReference type="SMART" id="SM00304">
    <property type="entry name" value="HAMP"/>
    <property type="match status" value="1"/>
</dbReference>
<gene>
    <name evidence="14" type="ordered locus">Slip_1250</name>
</gene>
<sequence length="648" mass="69401">MLVSLCSLVVLAFGLSGVINYWQTKKAVDASVQERVTDMAKAQADKIDTWLVSQKNQVVLLSMLPGLGDGPISEDVELIKTFAAKMPEFDSFFIADQQANYYATSGATGSIADRPYFKPAITGQTVFSDPLIARATGNAVVVIATPIRDTSGNITRILGGNLKLGSLSQEIVEMKASPNGYGVLVHKDGLVIAHPNEKLVMKANFLTEPEHGLQSLMHLVSQSDSGHQDYTINEEAKTAGFSKVKSTGWYLLATVPYSDFARTLHQIGRSTLIVFALALVILLANVSLLLGQLLKPLALVVKGGQLMATGDLTNTVTVHSQDEAGQLAEIFNQVAGNMRNIIRKIGQTSEQLTELSRKLNDSAANMEASSDQLATTIAQLADKVAQDAENAQKAEQAVEQANRSVAEVSRASSLVAERAGKSSESVGKGLDAVQLLISKIEENSAVNQQASEAVMDMANQSRQVSDIVNAIATIASQTNLLALNAAIEAARAGEYGRGFAVVADEVRKLAEQSADEATKISKIIDQMNTAIKVSVDQMLKARETSEQQVRFADDVLQAFTEIEDQVKQVVDLSARQAGLSRELVEYSNTIVTSVGEIAASAQEEAASAEEVSAATEEQSAAATQLSEMSRQLTELATELEVQMGYFKV</sequence>
<dbReference type="PANTHER" id="PTHR32089:SF112">
    <property type="entry name" value="LYSOZYME-LIKE PROTEIN-RELATED"/>
    <property type="match status" value="1"/>
</dbReference>
<evidence type="ECO:0000259" key="13">
    <source>
        <dbReference type="PROSITE" id="PS50885"/>
    </source>
</evidence>
<keyword evidence="6 11" id="KW-0472">Membrane</keyword>
<dbReference type="Proteomes" id="UP000000378">
    <property type="component" value="Chromosome"/>
</dbReference>
<accession>D7CMT8</accession>
<dbReference type="Gene3D" id="1.10.287.950">
    <property type="entry name" value="Methyl-accepting chemotaxis protein"/>
    <property type="match status" value="1"/>
</dbReference>
<dbReference type="InterPro" id="IPR004089">
    <property type="entry name" value="MCPsignal_dom"/>
</dbReference>
<dbReference type="CDD" id="cd12914">
    <property type="entry name" value="PDC1_DGC_like"/>
    <property type="match status" value="1"/>
</dbReference>
<reference evidence="15" key="1">
    <citation type="journal article" date="2010" name="Stand. Genomic Sci.">
        <title>Complete genome sequence of Syntrophothermus lipocalidus type strain (TGB-C1T).</title>
        <authorList>
            <consortium name="US DOE Joint Genome Institute (JGI-PGF)"/>
            <person name="Djao O."/>
            <person name="Zhang X."/>
            <person name="Lucas S."/>
            <person name="Lapidus A."/>
            <person name="Glavina Del Rio T."/>
            <person name="Nolan M."/>
            <person name="Tice H."/>
            <person name="Cheng J."/>
            <person name="Han C."/>
            <person name="Tapia R."/>
            <person name="Goodwin L."/>
            <person name="Pitluck S."/>
            <person name="Liolios K."/>
            <person name="Ivanova N."/>
            <person name="Mavromatis K."/>
            <person name="Mikhailova N."/>
            <person name="Ovchinnikova G."/>
            <person name="Pati A."/>
            <person name="Brambilla E."/>
            <person name="Chen A."/>
            <person name="Palaniappan K."/>
            <person name="Land M."/>
            <person name="Hauser L."/>
            <person name="Chang Y."/>
            <person name="Jeffries C."/>
            <person name="Rohde M."/>
            <person name="Sikorski J."/>
            <person name="Spring S."/>
            <person name="Goker M."/>
            <person name="Detter J."/>
            <person name="Woyke T."/>
            <person name="Bristow J."/>
            <person name="Eisen J."/>
            <person name="Markowitz V."/>
            <person name="Hugenholtz P."/>
            <person name="Kyrpides N."/>
            <person name="Klenk H."/>
        </authorList>
    </citation>
    <scope>NUCLEOTIDE SEQUENCE [LARGE SCALE GENOMIC DNA]</scope>
    <source>
        <strain evidence="15">DSM 12680 / TGB-C1</strain>
    </source>
</reference>
<dbReference type="eggNOG" id="COG0840">
    <property type="taxonomic scope" value="Bacteria"/>
</dbReference>
<dbReference type="InterPro" id="IPR029151">
    <property type="entry name" value="Sensor-like_sf"/>
</dbReference>
<keyword evidence="10" id="KW-0175">Coiled coil</keyword>
<evidence type="ECO:0000256" key="5">
    <source>
        <dbReference type="ARBA" id="ARBA00022989"/>
    </source>
</evidence>
<evidence type="ECO:0000256" key="1">
    <source>
        <dbReference type="ARBA" id="ARBA00004651"/>
    </source>
</evidence>
<dbReference type="SUPFAM" id="SSF58104">
    <property type="entry name" value="Methyl-accepting chemotaxis protein (MCP) signaling domain"/>
    <property type="match status" value="1"/>
</dbReference>
<dbReference type="Gene3D" id="1.10.8.500">
    <property type="entry name" value="HAMP domain in histidine kinase"/>
    <property type="match status" value="1"/>
</dbReference>
<keyword evidence="15" id="KW-1185">Reference proteome</keyword>
<feature type="coiled-coil region" evidence="10">
    <location>
        <begin position="377"/>
        <end position="411"/>
    </location>
</feature>
<dbReference type="CDD" id="cd12912">
    <property type="entry name" value="PDC2_MCP_like"/>
    <property type="match status" value="1"/>
</dbReference>
<dbReference type="InterPro" id="IPR004090">
    <property type="entry name" value="Chemotax_Me-accpt_rcpt"/>
</dbReference>
<keyword evidence="5 11" id="KW-1133">Transmembrane helix</keyword>
<comment type="similarity">
    <text evidence="8">Belongs to the methyl-accepting chemotaxis (MCP) protein family.</text>
</comment>
<dbReference type="GO" id="GO:0005886">
    <property type="term" value="C:plasma membrane"/>
    <property type="evidence" value="ECO:0007669"/>
    <property type="project" value="UniProtKB-SubCell"/>
</dbReference>
<organism evidence="14 15">
    <name type="scientific">Syntrophothermus lipocalidus (strain DSM 12680 / TGB-C1)</name>
    <dbReference type="NCBI Taxonomy" id="643648"/>
    <lineage>
        <taxon>Bacteria</taxon>
        <taxon>Bacillati</taxon>
        <taxon>Bacillota</taxon>
        <taxon>Clostridia</taxon>
        <taxon>Eubacteriales</taxon>
        <taxon>Syntrophomonadaceae</taxon>
        <taxon>Syntrophothermus</taxon>
    </lineage>
</organism>
<evidence type="ECO:0000256" key="2">
    <source>
        <dbReference type="ARBA" id="ARBA00022475"/>
    </source>
</evidence>
<evidence type="ECO:0000313" key="15">
    <source>
        <dbReference type="Proteomes" id="UP000000378"/>
    </source>
</evidence>